<dbReference type="Proteomes" id="UP000039046">
    <property type="component" value="Unassembled WGS sequence"/>
</dbReference>
<evidence type="ECO:0000313" key="3">
    <source>
        <dbReference type="EMBL" id="CEJ93788.1"/>
    </source>
</evidence>
<accession>A0A0A1TQ73</accession>
<name>A0A0A1TQ73_9HYPO</name>
<evidence type="ECO:0000256" key="1">
    <source>
        <dbReference type="SAM" id="SignalP"/>
    </source>
</evidence>
<sequence>MSLLSLPFELLIAVISHLSANQYDFDNVDHYYKPDVTLYRLAQTCTTLGDLCIPKLYEIINLQTYVYFSRQRKLLRTLAAKPNLARLVKRVIVDGSFSNDAKWHRYSDDGPVISVADAKTFNEIMEKKVDMTTVTPFREMQQADLTERHDCKSLGRSLSCLSLALVPNIRSVIFILHYGSLGSFKTDSFPLLKDFSLQHADTEFGVAFEAANGVLHAAPGVNRFIGRAVDRFADNISYPSIKKLVLVYSCIDDEDMALLPTLVPNLESFSHSYGGSMVSYESPASPRTISTALLALKKTLKHVELDIYYRGDEMWINIDADDGIMESLSQMQTLQSLIILASYVYPGKEFDASLTSRKLTLVNFLPRSIETLHIEELKSDHLQDVLDLAAAAPAKFSKLSHVRLPEFDTSLHDDVCRAFHQLGIACSFETVEMDEYTTADCA</sequence>
<dbReference type="EMBL" id="CDHN01000006">
    <property type="protein sequence ID" value="CEJ93788.1"/>
    <property type="molecule type" value="Genomic_DNA"/>
</dbReference>
<protein>
    <recommendedName>
        <fullName evidence="2">Leucine-rich repeat domain-containing protein</fullName>
    </recommendedName>
</protein>
<organism evidence="3 4">
    <name type="scientific">[Torrubiella] hemipterigena</name>
    <dbReference type="NCBI Taxonomy" id="1531966"/>
    <lineage>
        <taxon>Eukaryota</taxon>
        <taxon>Fungi</taxon>
        <taxon>Dikarya</taxon>
        <taxon>Ascomycota</taxon>
        <taxon>Pezizomycotina</taxon>
        <taxon>Sordariomycetes</taxon>
        <taxon>Hypocreomycetidae</taxon>
        <taxon>Hypocreales</taxon>
        <taxon>Clavicipitaceae</taxon>
        <taxon>Clavicipitaceae incertae sedis</taxon>
        <taxon>'Torrubiella' clade</taxon>
    </lineage>
</organism>
<keyword evidence="4" id="KW-1185">Reference proteome</keyword>
<evidence type="ECO:0000259" key="2">
    <source>
        <dbReference type="Pfam" id="PF24969"/>
    </source>
</evidence>
<evidence type="ECO:0000313" key="4">
    <source>
        <dbReference type="Proteomes" id="UP000039046"/>
    </source>
</evidence>
<feature type="chain" id="PRO_5001990278" description="Leucine-rich repeat domain-containing protein" evidence="1">
    <location>
        <begin position="21"/>
        <end position="442"/>
    </location>
</feature>
<gene>
    <name evidence="3" type="ORF">VHEMI09357</name>
</gene>
<dbReference type="Pfam" id="PF24969">
    <property type="entry name" value="LRR_15"/>
    <property type="match status" value="1"/>
</dbReference>
<dbReference type="STRING" id="1531966.A0A0A1TQ73"/>
<reference evidence="3 4" key="1">
    <citation type="journal article" date="2015" name="Genome Announc.">
        <title>Draft Genome Sequence and Gene Annotation of the Entomopathogenic Fungus Verticillium hemipterigenum.</title>
        <authorList>
            <person name="Horn F."/>
            <person name="Habel A."/>
            <person name="Scharf D.H."/>
            <person name="Dworschak J."/>
            <person name="Brakhage A.A."/>
            <person name="Guthke R."/>
            <person name="Hertweck C."/>
            <person name="Linde J."/>
        </authorList>
    </citation>
    <scope>NUCLEOTIDE SEQUENCE [LARGE SCALE GENOMIC DNA]</scope>
</reference>
<feature type="signal peptide" evidence="1">
    <location>
        <begin position="1"/>
        <end position="20"/>
    </location>
</feature>
<dbReference type="AlphaFoldDB" id="A0A0A1TQ73"/>
<feature type="domain" description="Leucine-rich repeat" evidence="2">
    <location>
        <begin position="239"/>
        <end position="426"/>
    </location>
</feature>
<proteinExistence type="predicted"/>
<dbReference type="InterPro" id="IPR056867">
    <property type="entry name" value="LRR_15"/>
</dbReference>
<dbReference type="OrthoDB" id="4757858at2759"/>
<dbReference type="HOGENOM" id="CLU_619921_0_0_1"/>
<keyword evidence="1" id="KW-0732">Signal</keyword>